<dbReference type="AlphaFoldDB" id="A0A0K2H3C5"/>
<keyword evidence="2" id="KW-1185">Reference proteome</keyword>
<dbReference type="STRING" id="1408189.CLAC_07295"/>
<gene>
    <name evidence="1" type="ORF">CLAC_07295</name>
</gene>
<dbReference type="PATRIC" id="fig|1408189.4.peg.1461"/>
<dbReference type="OrthoDB" id="4428700at2"/>
<name>A0A0K2H3C5_9CORY</name>
<organism evidence="1 2">
    <name type="scientific">Corynebacterium lactis RW2-5</name>
    <dbReference type="NCBI Taxonomy" id="1408189"/>
    <lineage>
        <taxon>Bacteria</taxon>
        <taxon>Bacillati</taxon>
        <taxon>Actinomycetota</taxon>
        <taxon>Actinomycetes</taxon>
        <taxon>Mycobacteriales</taxon>
        <taxon>Corynebacteriaceae</taxon>
        <taxon>Corynebacterium</taxon>
    </lineage>
</organism>
<dbReference type="Proteomes" id="UP000058446">
    <property type="component" value="Chromosome"/>
</dbReference>
<reference evidence="1 2" key="1">
    <citation type="submission" date="2013-10" db="EMBL/GenBank/DDBJ databases">
        <title>Complete genome sequence of Corynebacterium lactis DSM 45799(T), isolated from raw cow milk.</title>
        <authorList>
            <person name="Ruckert C."/>
            <person name="Albersmeier A."/>
            <person name="Lipski A."/>
            <person name="Kalinowski J."/>
        </authorList>
    </citation>
    <scope>NUCLEOTIDE SEQUENCE [LARGE SCALE GENOMIC DNA]</scope>
    <source>
        <strain evidence="1 2">RW2-5</strain>
    </source>
</reference>
<evidence type="ECO:0000313" key="2">
    <source>
        <dbReference type="Proteomes" id="UP000058446"/>
    </source>
</evidence>
<proteinExistence type="predicted"/>
<dbReference type="EMBL" id="CP006841">
    <property type="protein sequence ID" value="ALA68550.1"/>
    <property type="molecule type" value="Genomic_DNA"/>
</dbReference>
<accession>A0A0K2H3C5</accession>
<sequence>MAFEFIPASDPRARFTVDIPVGGKKHTFDVPKMGFIPNAVFTEFSEWITANPEETMVEQGKRPIAELFDTLIGMLKIDNAAKFTEELVYAEKKQLWEEWQHQSNLPLGESSDSAAS</sequence>
<dbReference type="KEGG" id="clw:CLAC_07295"/>
<evidence type="ECO:0000313" key="1">
    <source>
        <dbReference type="EMBL" id="ALA68550.1"/>
    </source>
</evidence>
<protein>
    <submittedName>
        <fullName evidence="1">Uncharacterized protein</fullName>
    </submittedName>
</protein>
<dbReference type="RefSeq" id="WP_053412319.1">
    <property type="nucleotide sequence ID" value="NZ_CP006841.1"/>
</dbReference>